<feature type="compositionally biased region" description="Low complexity" evidence="1">
    <location>
        <begin position="150"/>
        <end position="162"/>
    </location>
</feature>
<keyword evidence="3" id="KW-1185">Reference proteome</keyword>
<protein>
    <submittedName>
        <fullName evidence="2">Uncharacterized protein</fullName>
    </submittedName>
</protein>
<evidence type="ECO:0000313" key="2">
    <source>
        <dbReference type="EMBL" id="KAH0926462.1"/>
    </source>
</evidence>
<feature type="region of interest" description="Disordered" evidence="1">
    <location>
        <begin position="48"/>
        <end position="185"/>
    </location>
</feature>
<organism evidence="2 3">
    <name type="scientific">Brassica napus</name>
    <name type="common">Rape</name>
    <dbReference type="NCBI Taxonomy" id="3708"/>
    <lineage>
        <taxon>Eukaryota</taxon>
        <taxon>Viridiplantae</taxon>
        <taxon>Streptophyta</taxon>
        <taxon>Embryophyta</taxon>
        <taxon>Tracheophyta</taxon>
        <taxon>Spermatophyta</taxon>
        <taxon>Magnoliopsida</taxon>
        <taxon>eudicotyledons</taxon>
        <taxon>Gunneridae</taxon>
        <taxon>Pentapetalae</taxon>
        <taxon>rosids</taxon>
        <taxon>malvids</taxon>
        <taxon>Brassicales</taxon>
        <taxon>Brassicaceae</taxon>
        <taxon>Brassiceae</taxon>
        <taxon>Brassica</taxon>
    </lineage>
</organism>
<feature type="compositionally biased region" description="Basic and acidic residues" evidence="1">
    <location>
        <begin position="50"/>
        <end position="68"/>
    </location>
</feature>
<feature type="compositionally biased region" description="Basic and acidic residues" evidence="1">
    <location>
        <begin position="94"/>
        <end position="105"/>
    </location>
</feature>
<sequence length="185" mass="19550">MDVAMTVPEQGDSSPEKEGMQIGATESNLIGEKEVSAVAVTAEVGSLVGEEVKNSEGEEVEIPKEVKQANDSGNGQSARSDPADTGASKSQKKTMSDESRSKQLFEPKSPATPATAKGSGNLYEGKEWSTVSPSKAAKQPVKETVDDEISSPSRFSSMSGMEDGFDDGDDEEVNCVEKPLEEDRG</sequence>
<proteinExistence type="predicted"/>
<comment type="caution">
    <text evidence="2">The sequence shown here is derived from an EMBL/GenBank/DDBJ whole genome shotgun (WGS) entry which is preliminary data.</text>
</comment>
<dbReference type="EMBL" id="JAGKQM010000005">
    <property type="protein sequence ID" value="KAH0926462.1"/>
    <property type="molecule type" value="Genomic_DNA"/>
</dbReference>
<accession>A0ABQ8DAU3</accession>
<gene>
    <name evidence="2" type="ORF">HID58_018718</name>
</gene>
<feature type="compositionally biased region" description="Acidic residues" evidence="1">
    <location>
        <begin position="163"/>
        <end position="174"/>
    </location>
</feature>
<reference evidence="2 3" key="1">
    <citation type="submission" date="2021-05" db="EMBL/GenBank/DDBJ databases">
        <title>Genome Assembly of Synthetic Allotetraploid Brassica napus Reveals Homoeologous Exchanges between Subgenomes.</title>
        <authorList>
            <person name="Davis J.T."/>
        </authorList>
    </citation>
    <scope>NUCLEOTIDE SEQUENCE [LARGE SCALE GENOMIC DNA]</scope>
    <source>
        <strain evidence="3">cv. Da-Ae</strain>
        <tissue evidence="2">Seedling</tissue>
    </source>
</reference>
<feature type="compositionally biased region" description="Polar residues" evidence="1">
    <location>
        <begin position="69"/>
        <end position="79"/>
    </location>
</feature>
<name>A0ABQ8DAU3_BRANA</name>
<dbReference type="Proteomes" id="UP000824890">
    <property type="component" value="Unassembled WGS sequence"/>
</dbReference>
<feature type="region of interest" description="Disordered" evidence="1">
    <location>
        <begin position="1"/>
        <end position="28"/>
    </location>
</feature>
<evidence type="ECO:0000313" key="3">
    <source>
        <dbReference type="Proteomes" id="UP000824890"/>
    </source>
</evidence>
<evidence type="ECO:0000256" key="1">
    <source>
        <dbReference type="SAM" id="MobiDB-lite"/>
    </source>
</evidence>